<evidence type="ECO:0000313" key="10">
    <source>
        <dbReference type="Proteomes" id="UP000245207"/>
    </source>
</evidence>
<dbReference type="PANTHER" id="PTHR45957">
    <property type="entry name" value="ANAPHASE-PROMOTING COMPLEX SUBUNIT 2"/>
    <property type="match status" value="1"/>
</dbReference>
<evidence type="ECO:0000256" key="4">
    <source>
        <dbReference type="ARBA" id="ARBA00022786"/>
    </source>
</evidence>
<dbReference type="FunFam" id="1.20.1310.10:FF:000032">
    <property type="entry name" value="Anaphase-promoting complex subunit 2"/>
    <property type="match status" value="2"/>
</dbReference>
<dbReference type="InterPro" id="IPR016158">
    <property type="entry name" value="Cullin_homology"/>
</dbReference>
<evidence type="ECO:0000259" key="8">
    <source>
        <dbReference type="PROSITE" id="PS50280"/>
    </source>
</evidence>
<name>A0A2U1N544_ARTAN</name>
<evidence type="ECO:0000256" key="6">
    <source>
        <dbReference type="PROSITE-ProRule" id="PRU00330"/>
    </source>
</evidence>
<dbReference type="Proteomes" id="UP000245207">
    <property type="component" value="Unassembled WGS sequence"/>
</dbReference>
<evidence type="ECO:0000256" key="2">
    <source>
        <dbReference type="ARBA" id="ARBA00022618"/>
    </source>
</evidence>
<keyword evidence="10" id="KW-1185">Reference proteome</keyword>
<dbReference type="InterPro" id="IPR011990">
    <property type="entry name" value="TPR-like_helical_dom_sf"/>
</dbReference>
<feature type="domain" description="Cullin family profile" evidence="7">
    <location>
        <begin position="549"/>
        <end position="752"/>
    </location>
</feature>
<dbReference type="SUPFAM" id="SSF75632">
    <property type="entry name" value="Cullin homology domain"/>
    <property type="match status" value="2"/>
</dbReference>
<dbReference type="SMART" id="SM00028">
    <property type="entry name" value="TPR"/>
    <property type="match status" value="3"/>
</dbReference>
<dbReference type="GO" id="GO:0031625">
    <property type="term" value="F:ubiquitin protein ligase binding"/>
    <property type="evidence" value="ECO:0007669"/>
    <property type="project" value="InterPro"/>
</dbReference>
<dbReference type="SUPFAM" id="SSF48452">
    <property type="entry name" value="TPR-like"/>
    <property type="match status" value="1"/>
</dbReference>
<dbReference type="InterPro" id="IPR057975">
    <property type="entry name" value="TPR_ANAPC2"/>
</dbReference>
<dbReference type="Pfam" id="PF25773">
    <property type="entry name" value="TPR_ANAPC2"/>
    <property type="match status" value="2"/>
</dbReference>
<dbReference type="PROSITE" id="PS50069">
    <property type="entry name" value="CULLIN_2"/>
    <property type="match status" value="2"/>
</dbReference>
<dbReference type="Pfam" id="PF08672">
    <property type="entry name" value="ANAPC2"/>
    <property type="match status" value="2"/>
</dbReference>
<dbReference type="EMBL" id="PKPP01003600">
    <property type="protein sequence ID" value="PWA68607.1"/>
    <property type="molecule type" value="Genomic_DNA"/>
</dbReference>
<dbReference type="Gene3D" id="1.10.10.10">
    <property type="entry name" value="Winged helix-like DNA-binding domain superfamily/Winged helix DNA-binding domain"/>
    <property type="match status" value="2"/>
</dbReference>
<dbReference type="STRING" id="35608.A0A2U1N544"/>
<evidence type="ECO:0000259" key="7">
    <source>
        <dbReference type="PROSITE" id="PS50069"/>
    </source>
</evidence>
<evidence type="ECO:0000256" key="5">
    <source>
        <dbReference type="ARBA" id="ARBA00023306"/>
    </source>
</evidence>
<dbReference type="PROSITE" id="PS50280">
    <property type="entry name" value="SET"/>
    <property type="match status" value="1"/>
</dbReference>
<dbReference type="InterPro" id="IPR059120">
    <property type="entry name" value="Cullin-like_AB"/>
</dbReference>
<protein>
    <recommendedName>
        <fullName evidence="1">Anaphase-promoting complex subunit 2</fullName>
    </recommendedName>
</protein>
<dbReference type="GO" id="GO:0051301">
    <property type="term" value="P:cell division"/>
    <property type="evidence" value="ECO:0007669"/>
    <property type="project" value="UniProtKB-KW"/>
</dbReference>
<dbReference type="Pfam" id="PF26557">
    <property type="entry name" value="Cullin_AB"/>
    <property type="match status" value="2"/>
</dbReference>
<dbReference type="InterPro" id="IPR036317">
    <property type="entry name" value="Cullin_homology_sf"/>
</dbReference>
<dbReference type="GO" id="GO:0007091">
    <property type="term" value="P:metaphase/anaphase transition of mitotic cell cycle"/>
    <property type="evidence" value="ECO:0007669"/>
    <property type="project" value="TreeGrafter"/>
</dbReference>
<dbReference type="SMART" id="SM00182">
    <property type="entry name" value="CULLIN"/>
    <property type="match status" value="2"/>
</dbReference>
<dbReference type="Pfam" id="PF00856">
    <property type="entry name" value="SET"/>
    <property type="match status" value="1"/>
</dbReference>
<dbReference type="InterPro" id="IPR036390">
    <property type="entry name" value="WH_DNA-bd_sf"/>
</dbReference>
<dbReference type="InterPro" id="IPR046341">
    <property type="entry name" value="SET_dom_sf"/>
</dbReference>
<organism evidence="9 10">
    <name type="scientific">Artemisia annua</name>
    <name type="common">Sweet wormwood</name>
    <dbReference type="NCBI Taxonomy" id="35608"/>
    <lineage>
        <taxon>Eukaryota</taxon>
        <taxon>Viridiplantae</taxon>
        <taxon>Streptophyta</taxon>
        <taxon>Embryophyta</taxon>
        <taxon>Tracheophyta</taxon>
        <taxon>Spermatophyta</taxon>
        <taxon>Magnoliopsida</taxon>
        <taxon>eudicotyledons</taxon>
        <taxon>Gunneridae</taxon>
        <taxon>Pentapetalae</taxon>
        <taxon>asterids</taxon>
        <taxon>campanulids</taxon>
        <taxon>Asterales</taxon>
        <taxon>Asteraceae</taxon>
        <taxon>Asteroideae</taxon>
        <taxon>Anthemideae</taxon>
        <taxon>Artemisiinae</taxon>
        <taxon>Artemisia</taxon>
    </lineage>
</organism>
<dbReference type="CDD" id="cd20071">
    <property type="entry name" value="SET_SMYD"/>
    <property type="match status" value="1"/>
</dbReference>
<dbReference type="FunFam" id="1.10.10.10:FF:000331">
    <property type="entry name" value="Anaphase-promoting complex subunit 2"/>
    <property type="match status" value="2"/>
</dbReference>
<dbReference type="GO" id="GO:0070979">
    <property type="term" value="P:protein K11-linked ubiquitination"/>
    <property type="evidence" value="ECO:0007669"/>
    <property type="project" value="TreeGrafter"/>
</dbReference>
<feature type="domain" description="Cullin family profile" evidence="7">
    <location>
        <begin position="1355"/>
        <end position="1558"/>
    </location>
</feature>
<comment type="caution">
    <text evidence="9">The sequence shown here is derived from an EMBL/GenBank/DDBJ whole genome shotgun (WGS) entry which is preliminary data.</text>
</comment>
<evidence type="ECO:0000256" key="1">
    <source>
        <dbReference type="ARBA" id="ARBA00016068"/>
    </source>
</evidence>
<dbReference type="InterPro" id="IPR036388">
    <property type="entry name" value="WH-like_DNA-bd_sf"/>
</dbReference>
<comment type="similarity">
    <text evidence="6">Belongs to the cullin family.</text>
</comment>
<dbReference type="InterPro" id="IPR044554">
    <property type="entry name" value="ANAPC2"/>
</dbReference>
<dbReference type="InterPro" id="IPR001214">
    <property type="entry name" value="SET_dom"/>
</dbReference>
<keyword evidence="5" id="KW-0131">Cell cycle</keyword>
<keyword evidence="4" id="KW-0833">Ubl conjugation pathway</keyword>
<dbReference type="InterPro" id="IPR019734">
    <property type="entry name" value="TPR_rpt"/>
</dbReference>
<dbReference type="OrthoDB" id="5581181at2759"/>
<evidence type="ECO:0000313" key="9">
    <source>
        <dbReference type="EMBL" id="PWA68607.1"/>
    </source>
</evidence>
<feature type="domain" description="SET" evidence="8">
    <location>
        <begin position="1843"/>
        <end position="2033"/>
    </location>
</feature>
<proteinExistence type="inferred from homology"/>
<dbReference type="SUPFAM" id="SSF82199">
    <property type="entry name" value="SET domain"/>
    <property type="match status" value="1"/>
</dbReference>
<dbReference type="InterPro" id="IPR014786">
    <property type="entry name" value="ANAPC2_C"/>
</dbReference>
<evidence type="ECO:0000256" key="3">
    <source>
        <dbReference type="ARBA" id="ARBA00022776"/>
    </source>
</evidence>
<keyword evidence="2" id="KW-0132">Cell division</keyword>
<dbReference type="Gene3D" id="2.170.270.10">
    <property type="entry name" value="SET domain"/>
    <property type="match status" value="1"/>
</dbReference>
<accession>A0A2U1N544</accession>
<keyword evidence="3" id="KW-0498">Mitosis</keyword>
<dbReference type="SMART" id="SM01013">
    <property type="entry name" value="APC2"/>
    <property type="match status" value="2"/>
</dbReference>
<sequence length="2196" mass="248436">MTASVCNLGVLDSLSESSISEILERWNDFCLLTETIINNDSDDASISSSLYSSFQACVSTLSNYGLCSLVQDHFLLSLQGVLEKHGAPNFWKNFDAYSNVPDLEMDDNSVQEDEVELLLCKALEEISRERQYQEKCLSMLVNSLQLCQDNNTSTEGNLLDVEKVLFSKYRLIVSSVLMTTLPHQFTEVLHRYFKGRLEELSTIMAGDDEDAYEAQDRNVMELDGKGTRFNQSGNMDIDGNCDHKKTLENKLVRNIGMVVYNLRGLGFSSMTEDAYASAIFLLLKAKVYDLAGDEYRNSVLESIKEWIQAVPLQFLHALLDYLGDSISYFSTPSAKSPLASCPSSGDKPSEGIIRWQLRLEYFAYETLQDLRIAKLFEIIVDYPDSVPAIEDLKQCLEYTGQHSKLVDSFISSLRYRLLTAGASTNDILDQYVSTIKALRTIDPTGVFLEAVGEPIREYLRGRKDTIKCIVTMLTDGTGGNNNGPGNSGDSLLEELNRDEENQENTGLDDDINTDDKQAWIDIQRWEPDPIEADPLKGSRYRRKVDVLGMIVSIIGSKDQLINEYRVMLAEKLLNKTDYDIDTEIRTLELLKIHFGESSMQKCEIMLNDLIDSKRTNTNVKNTINQLSQTGAEPREHEVSFDILDATIISSNFWPPIQDEDVNIPEPMEQLLGDYAKRFHEIKTPRKLLWKKNLGTVKLELEFEDRTLQFTVTPVHATIIMKFQEQTSWTSKSLADAIGLPVDTLQRRVNFWISKGIIAESSSGGDSNDHLYTLVDSMADGGKSAVNSEEMMADDDAERSVASVEDQLRKEMTVYEKFIIGMLKNFGSMALDRIHNTLKMFCSDPAYDKSLQQLQSFLSGLTAEEKLELRDGNLKWLFLAKQLCIPGVLEKHGAPNFWKNFDAYSNVPDLEMDDNSVQEDEVELLLCKALEEISREKQYQEKCLSMLVNSLQLCQDNNTSTEGNLLDVEKVLFSKYRLIVSSVLMITLPRQFTEVLHRYFKGRLEELSTIMAGDDEDAYEVQDRNVMELDGKGTRLNQSGNMDIDGNCEHKKTLENKLVRNIGMVVYNLRGLGFSSMTEDAYASAIFLLLKAKVYDLAGDEYRNSVLESIKEWIQAVPLQFLHALLDYLGDSISYFSTPSAKSPLASCPSSGDKPSEGIIRWQLRLEYFAYETLQDLRIAKLFEIIVDYPDSVPAIEDLKQCLEYTGQHSKLVDSFISSLRYRLLTAGASTNDILDQYVSTIKALRTIDPTGVFLEAVGEPIREYLRGRKDTIKCIVTMLTDGTGGNNNGPGNSGDSLLEELNRDEENQENTGLDDDINTDDKQAWIDIQRWEPDPIEADPLKGSRYRRKVDVLGMIVSIIGSKDQLINEYRVMLAEKLLNKTDYDIDTEIRTLELLKIHFGESSMQKCEIMLNDLIDSKRTNTNVKNTINQLSQIGAEPREHEVSFDILDATIISSNFWPPIQGEDVNIPEPMEQLLGDYAKRFHEIKTPRKLLWKKNLGTVKLELEFEDRTLQFTVTPVHATIIIKFQEQTSWTSKSLADAIGLPVDTLQRRVNFWISKGIIAESSSGGDSNDHLYTLVDSMADGGKSAVNSEEMMADDDAERSVASVEDQLRKEMTVYEKFIIGMLKNFGSMALDRIHNTLKMFCSDPAYDKSLQQLQSFLSGLTAEEKLELRDESNQQQQDMLQNLRLKANEYLLREQWDQAIQTYSQFISLSQTNPDLKHQKSLTLAYSNRAEARSKTRDLDGALKDCDEALDIENNHFKTLMLKGKILLNLDRYSSALNCFKIANLDNPSNQDSEVLKGYLEKCKKLEFLSRSGAFDFSTWVLNGFKGKLPELGEYIGGLEIKKSEISGRGLVANKNIDVGSLLLVTKAVATERGILPESKNGDLGQNAQMVMWKNFVDKVVESSENCERTRFLISKLSNGENEDVLEVPDISMFRPESGQDCSFMGEKIDIVAMLSILDVNSLVEEMFSSKFTGKNGDYHGVGIWVLASFINHSCNPNAKRYHIGDHVIVHASRDIKEGEEITLGYFDVFSPLKNRKEMAKNWGFDCQCKRCKFEDEVSAKNEMGEIEMGYERGVDVGTTVYKLEESMRRWMVRGKMKGYLRASFWKVYSELFVSEKLMRKWGRKVPTMDVVVESIVEAVSGDERVLRVVSEGMKRNGGGGVLEMEKVMKLGRGVYGKVMKKQALRSLIC</sequence>
<dbReference type="GO" id="GO:0006511">
    <property type="term" value="P:ubiquitin-dependent protein catabolic process"/>
    <property type="evidence" value="ECO:0007669"/>
    <property type="project" value="InterPro"/>
</dbReference>
<dbReference type="Gene3D" id="1.25.40.10">
    <property type="entry name" value="Tetratricopeptide repeat domain"/>
    <property type="match status" value="1"/>
</dbReference>
<dbReference type="GO" id="GO:0005680">
    <property type="term" value="C:anaphase-promoting complex"/>
    <property type="evidence" value="ECO:0007669"/>
    <property type="project" value="TreeGrafter"/>
</dbReference>
<dbReference type="PANTHER" id="PTHR45957:SF1">
    <property type="entry name" value="ANAPHASE-PROMOTING COMPLEX SUBUNIT 2"/>
    <property type="match status" value="1"/>
</dbReference>
<reference evidence="9 10" key="1">
    <citation type="journal article" date="2018" name="Mol. Plant">
        <title>The genome of Artemisia annua provides insight into the evolution of Asteraceae family and artemisinin biosynthesis.</title>
        <authorList>
            <person name="Shen Q."/>
            <person name="Zhang L."/>
            <person name="Liao Z."/>
            <person name="Wang S."/>
            <person name="Yan T."/>
            <person name="Shi P."/>
            <person name="Liu M."/>
            <person name="Fu X."/>
            <person name="Pan Q."/>
            <person name="Wang Y."/>
            <person name="Lv Z."/>
            <person name="Lu X."/>
            <person name="Zhang F."/>
            <person name="Jiang W."/>
            <person name="Ma Y."/>
            <person name="Chen M."/>
            <person name="Hao X."/>
            <person name="Li L."/>
            <person name="Tang Y."/>
            <person name="Lv G."/>
            <person name="Zhou Y."/>
            <person name="Sun X."/>
            <person name="Brodelius P.E."/>
            <person name="Rose J.K.C."/>
            <person name="Tang K."/>
        </authorList>
    </citation>
    <scope>NUCLEOTIDE SEQUENCE [LARGE SCALE GENOMIC DNA]</scope>
    <source>
        <strain evidence="10">cv. Huhao1</strain>
        <tissue evidence="9">Leaf</tissue>
    </source>
</reference>
<dbReference type="Gene3D" id="3.30.230.130">
    <property type="entry name" value="Cullin, Chain C, Domain 2"/>
    <property type="match status" value="2"/>
</dbReference>
<dbReference type="SUPFAM" id="SSF46785">
    <property type="entry name" value="Winged helix' DNA-binding domain"/>
    <property type="match status" value="2"/>
</dbReference>
<gene>
    <name evidence="9" type="ORF">CTI12_AA307200</name>
</gene>
<dbReference type="SMART" id="SM00317">
    <property type="entry name" value="SET"/>
    <property type="match status" value="1"/>
</dbReference>
<dbReference type="Gene3D" id="1.20.1310.10">
    <property type="entry name" value="Cullin Repeats"/>
    <property type="match status" value="2"/>
</dbReference>